<dbReference type="GO" id="GO:0070930">
    <property type="term" value="P:trans-translation-dependent protein tagging"/>
    <property type="evidence" value="ECO:0007669"/>
    <property type="project" value="TreeGrafter"/>
</dbReference>
<dbReference type="NCBIfam" id="TIGR00086">
    <property type="entry name" value="smpB"/>
    <property type="match status" value="1"/>
</dbReference>
<dbReference type="HAMAP" id="MF_00023">
    <property type="entry name" value="SmpB"/>
    <property type="match status" value="1"/>
</dbReference>
<protein>
    <recommendedName>
        <fullName evidence="3">SsrA-binding protein</fullName>
    </recommendedName>
    <alternativeName>
        <fullName evidence="3">Small protein B</fullName>
    </alternativeName>
</protein>
<comment type="function">
    <text evidence="3">Required for rescue of stalled ribosomes mediated by trans-translation. Binds to transfer-messenger RNA (tmRNA), required for stable association of tmRNA with ribosomes. tmRNA and SmpB together mimic tRNA shape, replacing the anticodon stem-loop with SmpB. tmRNA is encoded by the ssrA gene; the 2 termini fold to resemble tRNA(Ala) and it encodes a 'tag peptide', a short internal open reading frame. During trans-translation Ala-aminoacylated tmRNA acts like a tRNA, entering the A-site of stalled ribosomes, displacing the stalled mRNA. The ribosome then switches to translate the ORF on the tmRNA; the nascent peptide is terminated with the 'tag peptide' encoded by the tmRNA and targeted for degradation. The ribosome is freed to recommence translation, which seems to be the essential function of trans-translation.</text>
</comment>
<comment type="subcellular location">
    <subcellularLocation>
        <location evidence="3">Cytoplasm</location>
    </subcellularLocation>
    <text evidence="3">The tmRNA-SmpB complex associates with stalled 70S ribosomes.</text>
</comment>
<dbReference type="GO" id="GO:0070929">
    <property type="term" value="P:trans-translation"/>
    <property type="evidence" value="ECO:0007669"/>
    <property type="project" value="UniProtKB-UniRule"/>
</dbReference>
<keyword evidence="2 3" id="KW-0694">RNA-binding</keyword>
<reference evidence="5" key="1">
    <citation type="submission" date="2017-09" db="EMBL/GenBank/DDBJ databases">
        <title>Depth-based differentiation of microbial function through sediment-hosted aquifers and enrichment of novel symbionts in the deep terrestrial subsurface.</title>
        <authorList>
            <person name="Probst A.J."/>
            <person name="Ladd B."/>
            <person name="Jarett J.K."/>
            <person name="Geller-Mcgrath D.E."/>
            <person name="Sieber C.M.K."/>
            <person name="Emerson J.B."/>
            <person name="Anantharaman K."/>
            <person name="Thomas B.C."/>
            <person name="Malmstrom R."/>
            <person name="Stieglmeier M."/>
            <person name="Klingl A."/>
            <person name="Woyke T."/>
            <person name="Ryan C.M."/>
            <person name="Banfield J.F."/>
        </authorList>
    </citation>
    <scope>NUCLEOTIDE SEQUENCE [LARGE SCALE GENOMIC DNA]</scope>
</reference>
<dbReference type="InterPro" id="IPR023620">
    <property type="entry name" value="SmpB"/>
</dbReference>
<dbReference type="PANTHER" id="PTHR30308">
    <property type="entry name" value="TMRNA-BINDING COMPONENT OF TRANS-TRANSLATION TAGGING COMPLEX"/>
    <property type="match status" value="1"/>
</dbReference>
<dbReference type="InterPro" id="IPR000037">
    <property type="entry name" value="SsrA-bd_prot"/>
</dbReference>
<dbReference type="AlphaFoldDB" id="A0A2H0YTN0"/>
<dbReference type="GO" id="GO:0003723">
    <property type="term" value="F:RNA binding"/>
    <property type="evidence" value="ECO:0007669"/>
    <property type="project" value="UniProtKB-UniRule"/>
</dbReference>
<accession>A0A2H0YTN0</accession>
<sequence length="147" mass="16652">MKRLVNKKALFEYKIQEKLEAGIVLTGGEVKSLKGGRGDMKGSFVHVHNDELWLANMFIPPYQPGQGIAVESDRSRKLLVRSAERNRLIGVLKAKGLTIVPISFYTKGGLVKVELGIGRGKRTVDKRKTIKDREVNRDIRRKLRQKN</sequence>
<dbReference type="PANTHER" id="PTHR30308:SF2">
    <property type="entry name" value="SSRA-BINDING PROTEIN"/>
    <property type="match status" value="1"/>
</dbReference>
<dbReference type="PROSITE" id="PS01317">
    <property type="entry name" value="SSRP"/>
    <property type="match status" value="1"/>
</dbReference>
<evidence type="ECO:0000256" key="1">
    <source>
        <dbReference type="ARBA" id="ARBA00022490"/>
    </source>
</evidence>
<dbReference type="Pfam" id="PF01668">
    <property type="entry name" value="SmpB"/>
    <property type="match status" value="1"/>
</dbReference>
<comment type="caution">
    <text evidence="4">The sequence shown here is derived from an EMBL/GenBank/DDBJ whole genome shotgun (WGS) entry which is preliminary data.</text>
</comment>
<dbReference type="NCBIfam" id="NF003843">
    <property type="entry name" value="PRK05422.1"/>
    <property type="match status" value="1"/>
</dbReference>
<evidence type="ECO:0000313" key="5">
    <source>
        <dbReference type="Proteomes" id="UP000228711"/>
    </source>
</evidence>
<proteinExistence type="inferred from homology"/>
<organism evidence="4 5">
    <name type="scientific">Candidatus Kerfeldbacteria bacterium CG08_land_8_20_14_0_20_42_7</name>
    <dbReference type="NCBI Taxonomy" id="2014245"/>
    <lineage>
        <taxon>Bacteria</taxon>
        <taxon>Candidatus Kerfeldiibacteriota</taxon>
    </lineage>
</organism>
<dbReference type="InterPro" id="IPR020081">
    <property type="entry name" value="SsrA-bd_prot_CS"/>
</dbReference>
<dbReference type="SUPFAM" id="SSF74982">
    <property type="entry name" value="Small protein B (SmpB)"/>
    <property type="match status" value="1"/>
</dbReference>
<dbReference type="CDD" id="cd09294">
    <property type="entry name" value="SmpB"/>
    <property type="match status" value="1"/>
</dbReference>
<name>A0A2H0YTN0_9BACT</name>
<evidence type="ECO:0000256" key="2">
    <source>
        <dbReference type="ARBA" id="ARBA00022884"/>
    </source>
</evidence>
<dbReference type="Gene3D" id="2.40.280.10">
    <property type="match status" value="1"/>
</dbReference>
<dbReference type="GO" id="GO:0005829">
    <property type="term" value="C:cytosol"/>
    <property type="evidence" value="ECO:0007669"/>
    <property type="project" value="TreeGrafter"/>
</dbReference>
<gene>
    <name evidence="3" type="primary">smpB</name>
    <name evidence="4" type="ORF">COT25_00860</name>
</gene>
<evidence type="ECO:0000313" key="4">
    <source>
        <dbReference type="EMBL" id="PIS41855.1"/>
    </source>
</evidence>
<evidence type="ECO:0000256" key="3">
    <source>
        <dbReference type="HAMAP-Rule" id="MF_00023"/>
    </source>
</evidence>
<comment type="similarity">
    <text evidence="3">Belongs to the SmpB family.</text>
</comment>
<keyword evidence="1 3" id="KW-0963">Cytoplasm</keyword>
<dbReference type="EMBL" id="PEXV01000032">
    <property type="protein sequence ID" value="PIS41855.1"/>
    <property type="molecule type" value="Genomic_DNA"/>
</dbReference>
<dbReference type="Proteomes" id="UP000228711">
    <property type="component" value="Unassembled WGS sequence"/>
</dbReference>